<dbReference type="EMBL" id="BAABAQ010000001">
    <property type="protein sequence ID" value="GAA4182288.1"/>
    <property type="molecule type" value="Genomic_DNA"/>
</dbReference>
<name>A0ABP8ADS0_9ACTN</name>
<evidence type="ECO:0000313" key="3">
    <source>
        <dbReference type="Proteomes" id="UP001501251"/>
    </source>
</evidence>
<sequence>MAIQGPIPVHFGQVFPHGCFIVGEVEQVKDFDASSKGRTVYAKDKNTGELVWQVAVMDADPTVKAGQKTVSVKILSPIQPTVPAALPGLPFVPVEFDGMTATAYVAQNTGRLAWSIRATAMRPPRTAAAPARQSAQAPVKETVGKDVAT</sequence>
<reference evidence="3" key="1">
    <citation type="journal article" date="2019" name="Int. J. Syst. Evol. Microbiol.">
        <title>The Global Catalogue of Microorganisms (GCM) 10K type strain sequencing project: providing services to taxonomists for standard genome sequencing and annotation.</title>
        <authorList>
            <consortium name="The Broad Institute Genomics Platform"/>
            <consortium name="The Broad Institute Genome Sequencing Center for Infectious Disease"/>
            <person name="Wu L."/>
            <person name="Ma J."/>
        </authorList>
    </citation>
    <scope>NUCLEOTIDE SEQUENCE [LARGE SCALE GENOMIC DNA]</scope>
    <source>
        <strain evidence="3">JCM 17388</strain>
    </source>
</reference>
<accession>A0ABP8ADS0</accession>
<evidence type="ECO:0008006" key="4">
    <source>
        <dbReference type="Google" id="ProtNLM"/>
    </source>
</evidence>
<dbReference type="Proteomes" id="UP001501251">
    <property type="component" value="Unassembled WGS sequence"/>
</dbReference>
<feature type="region of interest" description="Disordered" evidence="1">
    <location>
        <begin position="124"/>
        <end position="149"/>
    </location>
</feature>
<feature type="compositionally biased region" description="Low complexity" evidence="1">
    <location>
        <begin position="124"/>
        <end position="138"/>
    </location>
</feature>
<keyword evidence="3" id="KW-1185">Reference proteome</keyword>
<gene>
    <name evidence="2" type="ORF">GCM10022252_07980</name>
</gene>
<comment type="caution">
    <text evidence="2">The sequence shown here is derived from an EMBL/GenBank/DDBJ whole genome shotgun (WGS) entry which is preliminary data.</text>
</comment>
<dbReference type="RefSeq" id="WP_344915012.1">
    <property type="nucleotide sequence ID" value="NZ_BAABAQ010000001.1"/>
</dbReference>
<protein>
    <recommendedName>
        <fullName evidence="4">Plasmid replication, integration and excision activator</fullName>
    </recommendedName>
</protein>
<proteinExistence type="predicted"/>
<organism evidence="2 3">
    <name type="scientific">Streptosporangium oxazolinicum</name>
    <dbReference type="NCBI Taxonomy" id="909287"/>
    <lineage>
        <taxon>Bacteria</taxon>
        <taxon>Bacillati</taxon>
        <taxon>Actinomycetota</taxon>
        <taxon>Actinomycetes</taxon>
        <taxon>Streptosporangiales</taxon>
        <taxon>Streptosporangiaceae</taxon>
        <taxon>Streptosporangium</taxon>
    </lineage>
</organism>
<evidence type="ECO:0000313" key="2">
    <source>
        <dbReference type="EMBL" id="GAA4182288.1"/>
    </source>
</evidence>
<evidence type="ECO:0000256" key="1">
    <source>
        <dbReference type="SAM" id="MobiDB-lite"/>
    </source>
</evidence>